<evidence type="ECO:0000256" key="1">
    <source>
        <dbReference type="SAM" id="MobiDB-lite"/>
    </source>
</evidence>
<name>A0A3G6JDU4_9CORY</name>
<proteinExistence type="predicted"/>
<evidence type="ECO:0000256" key="2">
    <source>
        <dbReference type="SAM" id="SignalP"/>
    </source>
</evidence>
<feature type="chain" id="PRO_5038881392" description="Secreted protein" evidence="2">
    <location>
        <begin position="25"/>
        <end position="265"/>
    </location>
</feature>
<evidence type="ECO:0000313" key="4">
    <source>
        <dbReference type="Proteomes" id="UP000269019"/>
    </source>
</evidence>
<feature type="signal peptide" evidence="2">
    <location>
        <begin position="1"/>
        <end position="24"/>
    </location>
</feature>
<dbReference type="RefSeq" id="WP_377739551.1">
    <property type="nucleotide sequence ID" value="NZ_JBHSQT010000010.1"/>
</dbReference>
<gene>
    <name evidence="3" type="ORF">CCHOA_09655</name>
</gene>
<evidence type="ECO:0000313" key="3">
    <source>
        <dbReference type="EMBL" id="AZA14314.1"/>
    </source>
</evidence>
<reference evidence="3 4" key="1">
    <citation type="submission" date="2018-11" db="EMBL/GenBank/DDBJ databases">
        <authorList>
            <person name="Kleinhagauer T."/>
            <person name="Glaeser S.P."/>
            <person name="Spergser J."/>
            <person name="Ruckert C."/>
            <person name="Kaempfer P."/>
            <person name="Busse H.-J."/>
        </authorList>
    </citation>
    <scope>NUCLEOTIDE SEQUENCE [LARGE SCALE GENOMIC DNA]</scope>
    <source>
        <strain evidence="3 4">200CH</strain>
    </source>
</reference>
<dbReference type="AlphaFoldDB" id="A0A3G6JDU4"/>
<organism evidence="3 4">
    <name type="scientific">Corynebacterium choanae</name>
    <dbReference type="NCBI Taxonomy" id="1862358"/>
    <lineage>
        <taxon>Bacteria</taxon>
        <taxon>Bacillati</taxon>
        <taxon>Actinomycetota</taxon>
        <taxon>Actinomycetes</taxon>
        <taxon>Mycobacteriales</taxon>
        <taxon>Corynebacteriaceae</taxon>
        <taxon>Corynebacterium</taxon>
    </lineage>
</organism>
<keyword evidence="4" id="KW-1185">Reference proteome</keyword>
<evidence type="ECO:0008006" key="5">
    <source>
        <dbReference type="Google" id="ProtNLM"/>
    </source>
</evidence>
<dbReference type="KEGG" id="ccho:CCHOA_09655"/>
<protein>
    <recommendedName>
        <fullName evidence="5">Secreted protein</fullName>
    </recommendedName>
</protein>
<dbReference type="EMBL" id="CP033896">
    <property type="protein sequence ID" value="AZA14314.1"/>
    <property type="molecule type" value="Genomic_DNA"/>
</dbReference>
<dbReference type="Proteomes" id="UP000269019">
    <property type="component" value="Chromosome"/>
</dbReference>
<keyword evidence="2" id="KW-0732">Signal</keyword>
<sequence precursor="true">MRTAKLILATSPTVAMTLATSQSAAAVSQEFTIPNNSDTRFVEKSSTASNSPTPESATLRVLDGTIDSTKLTPSGEQFEWIIPTADSATTRTFEVEMDGAVSLQIHKESGAIVVKLDESPVAIIKSPWAKDANGLDVPTYFSGEGNRFTQHVETSSGDYAYPITADPRFDWGIVSGHAYFSKEETRKMAASSAAAAAVSPFWVLVPPPAGEAIGYWWVSNSYSVAAWATSAIAQDKCLVLKFGVTGTKLPPSVGVSPDHYTDGCV</sequence>
<feature type="region of interest" description="Disordered" evidence="1">
    <location>
        <begin position="38"/>
        <end position="57"/>
    </location>
</feature>
<accession>A0A3G6JDU4</accession>
<feature type="compositionally biased region" description="Polar residues" evidence="1">
    <location>
        <begin position="38"/>
        <end position="56"/>
    </location>
</feature>